<accession>A0A839QE23</accession>
<dbReference type="RefSeq" id="WP_183509180.1">
    <property type="nucleotide sequence ID" value="NZ_BAABGK010000092.1"/>
</dbReference>
<organism evidence="4 5">
    <name type="scientific">Paeniglutamicibacter cryotolerans</name>
    <dbReference type="NCBI Taxonomy" id="670079"/>
    <lineage>
        <taxon>Bacteria</taxon>
        <taxon>Bacillati</taxon>
        <taxon>Actinomycetota</taxon>
        <taxon>Actinomycetes</taxon>
        <taxon>Micrococcales</taxon>
        <taxon>Micrococcaceae</taxon>
        <taxon>Paeniglutamicibacter</taxon>
    </lineage>
</organism>
<evidence type="ECO:0000259" key="3">
    <source>
        <dbReference type="Pfam" id="PF04069"/>
    </source>
</evidence>
<dbReference type="PROSITE" id="PS51257">
    <property type="entry name" value="PROKAR_LIPOPROTEIN"/>
    <property type="match status" value="1"/>
</dbReference>
<comment type="caution">
    <text evidence="4">The sequence shown here is derived from an EMBL/GenBank/DDBJ whole genome shotgun (WGS) entry which is preliminary data.</text>
</comment>
<sequence length="326" mass="33501">MKAARRRLPWLAGALAAALLTTSCTGPSPVQVSQSSTERQLEISSGETATEQGLAHILVGALKHAGIDARFHGTAAEPGRTVIDGGADAALLGSTGLLHLLTDAGDAVLEPQATPGGSSAAPDTAGVADGLSAAQTMDKLRAMALKDLAVLPPAAADDREVLAVTAATAERYGLRSLNDIGRFCPELAFGAPASFVLAGTGAKDLAGDYGCTPESLRALEPADDALLIGLLDDRVQAALLDAGDASIPDNALVPLDDPKMLFPAQQFTPLVTTRDLGQDAIDTINAVTRKLDQEQLVEINRAVSGPDALDPKTAADYWLADHGFNG</sequence>
<gene>
    <name evidence="4" type="ORF">E9229_000028</name>
</gene>
<reference evidence="4 5" key="1">
    <citation type="submission" date="2020-08" db="EMBL/GenBank/DDBJ databases">
        <title>Sequencing the genomes of 1000 actinobacteria strains.</title>
        <authorList>
            <person name="Klenk H.-P."/>
        </authorList>
    </citation>
    <scope>NUCLEOTIDE SEQUENCE [LARGE SCALE GENOMIC DNA]</scope>
    <source>
        <strain evidence="4 5">DSM 22826</strain>
    </source>
</reference>
<evidence type="ECO:0000313" key="4">
    <source>
        <dbReference type="EMBL" id="MBB2993837.1"/>
    </source>
</evidence>
<dbReference type="Proteomes" id="UP000523000">
    <property type="component" value="Unassembled WGS sequence"/>
</dbReference>
<dbReference type="GO" id="GO:0043190">
    <property type="term" value="C:ATP-binding cassette (ABC) transporter complex"/>
    <property type="evidence" value="ECO:0007669"/>
    <property type="project" value="InterPro"/>
</dbReference>
<keyword evidence="5" id="KW-1185">Reference proteome</keyword>
<dbReference type="SUPFAM" id="SSF53850">
    <property type="entry name" value="Periplasmic binding protein-like II"/>
    <property type="match status" value="1"/>
</dbReference>
<dbReference type="EMBL" id="JACHVS010000001">
    <property type="protein sequence ID" value="MBB2993837.1"/>
    <property type="molecule type" value="Genomic_DNA"/>
</dbReference>
<feature type="region of interest" description="Disordered" evidence="1">
    <location>
        <begin position="26"/>
        <end position="47"/>
    </location>
</feature>
<evidence type="ECO:0000256" key="2">
    <source>
        <dbReference type="SAM" id="SignalP"/>
    </source>
</evidence>
<feature type="signal peptide" evidence="2">
    <location>
        <begin position="1"/>
        <end position="26"/>
    </location>
</feature>
<dbReference type="InterPro" id="IPR007210">
    <property type="entry name" value="ABC_Gly_betaine_transp_sub-bd"/>
</dbReference>
<feature type="chain" id="PRO_5038635109" evidence="2">
    <location>
        <begin position="27"/>
        <end position="326"/>
    </location>
</feature>
<dbReference type="GO" id="GO:0022857">
    <property type="term" value="F:transmembrane transporter activity"/>
    <property type="evidence" value="ECO:0007669"/>
    <property type="project" value="InterPro"/>
</dbReference>
<evidence type="ECO:0000256" key="1">
    <source>
        <dbReference type="SAM" id="MobiDB-lite"/>
    </source>
</evidence>
<dbReference type="Gene3D" id="3.40.190.120">
    <property type="entry name" value="Osmoprotection protein (prox), domain 2"/>
    <property type="match status" value="1"/>
</dbReference>
<feature type="domain" description="ABC-type glycine betaine transport system substrate-binding" evidence="3">
    <location>
        <begin position="42"/>
        <end position="320"/>
    </location>
</feature>
<proteinExistence type="predicted"/>
<dbReference type="AlphaFoldDB" id="A0A839QE23"/>
<keyword evidence="2" id="KW-0732">Signal</keyword>
<name>A0A839QE23_9MICC</name>
<evidence type="ECO:0000313" key="5">
    <source>
        <dbReference type="Proteomes" id="UP000523000"/>
    </source>
</evidence>
<dbReference type="Gene3D" id="3.40.190.10">
    <property type="entry name" value="Periplasmic binding protein-like II"/>
    <property type="match status" value="1"/>
</dbReference>
<protein>
    <submittedName>
        <fullName evidence="4">Glycine betaine/choline ABC-type transport system substrate-binding protein</fullName>
    </submittedName>
</protein>
<dbReference type="Pfam" id="PF04069">
    <property type="entry name" value="OpuAC"/>
    <property type="match status" value="1"/>
</dbReference>